<sequence>MLINISFTYLCTCYFLIANKLVCLKSYNNLLCNACFSRLNDRETQE</sequence>
<reference evidence="1" key="1">
    <citation type="journal article" date="2015" name="Genome Biol. Evol.">
        <title>The Pangenome of the Anticarsia gemmatalis Multiple Nucleopolyhedrovirus (AgMNPV).</title>
        <authorList>
            <person name="Brito A.F."/>
            <person name="Braconi C.T."/>
            <person name="Weidmann M."/>
            <person name="Dilcher M."/>
            <person name="Alves J.M."/>
            <person name="Gruber A."/>
            <person name="Zanotto P.M."/>
        </authorList>
    </citation>
    <scope>NUCLEOTIDE SEQUENCE</scope>
    <source>
        <strain evidence="1">AgMNPV-33</strain>
        <strain evidence="2">AgMNPV-42</strain>
    </source>
</reference>
<accession>A0A0S3IY71</accession>
<dbReference type="EMBL" id="KR815470">
    <property type="protein sequence ID" value="ALR72177.1"/>
    <property type="molecule type" value="Genomic_DNA"/>
</dbReference>
<organism evidence="1">
    <name type="scientific">Anticarsia gemmatalis multiple nucleopolyhedrovirus</name>
    <dbReference type="NCBI Taxonomy" id="268591"/>
    <lineage>
        <taxon>Viruses</taxon>
        <taxon>Viruses incertae sedis</taxon>
        <taxon>Naldaviricetes</taxon>
        <taxon>Lefavirales</taxon>
        <taxon>Baculoviridae</taxon>
        <taxon>Alphabaculovirus</taxon>
        <taxon>Alphabaculovirus angemmatalis</taxon>
    </lineage>
</organism>
<proteinExistence type="predicted"/>
<dbReference type="EMBL" id="KR815462">
    <property type="protein sequence ID" value="ALR70919.1"/>
    <property type="molecule type" value="Genomic_DNA"/>
</dbReference>
<name>A0A0S3IY71_9ABAC</name>
<protein>
    <submittedName>
        <fullName evidence="1">Uncharacterized protein</fullName>
    </submittedName>
</protein>
<evidence type="ECO:0000313" key="1">
    <source>
        <dbReference type="EMBL" id="ALR70919.1"/>
    </source>
</evidence>
<gene>
    <name evidence="1" type="ORF">AGNV_012</name>
</gene>
<evidence type="ECO:0000313" key="2">
    <source>
        <dbReference type="EMBL" id="ALR72177.1"/>
    </source>
</evidence>